<keyword evidence="5" id="KW-1185">Reference proteome</keyword>
<dbReference type="Proteomes" id="UP000476064">
    <property type="component" value="Chromosome"/>
</dbReference>
<dbReference type="Pfam" id="PF00583">
    <property type="entry name" value="Acetyltransf_1"/>
    <property type="match status" value="1"/>
</dbReference>
<evidence type="ECO:0000259" key="3">
    <source>
        <dbReference type="PROSITE" id="PS51186"/>
    </source>
</evidence>
<reference evidence="4 5" key="1">
    <citation type="submission" date="2020-01" db="EMBL/GenBank/DDBJ databases">
        <title>Paenibacillus sp. nov., isolated from tomato rhizosphere.</title>
        <authorList>
            <person name="Weon H.-Y."/>
            <person name="Lee S.A."/>
        </authorList>
    </citation>
    <scope>NUCLEOTIDE SEQUENCE [LARGE SCALE GENOMIC DNA]</scope>
    <source>
        <strain evidence="4 5">12200R-189</strain>
    </source>
</reference>
<accession>A0A6C0G4H6</accession>
<dbReference type="GO" id="GO:0016747">
    <property type="term" value="F:acyltransferase activity, transferring groups other than amino-acyl groups"/>
    <property type="evidence" value="ECO:0007669"/>
    <property type="project" value="InterPro"/>
</dbReference>
<gene>
    <name evidence="4" type="ORF">GXP70_28585</name>
</gene>
<keyword evidence="1 4" id="KW-0808">Transferase</keyword>
<dbReference type="InterPro" id="IPR000182">
    <property type="entry name" value="GNAT_dom"/>
</dbReference>
<feature type="domain" description="N-acetyltransferase" evidence="3">
    <location>
        <begin position="150"/>
        <end position="291"/>
    </location>
</feature>
<dbReference type="InterPro" id="IPR016181">
    <property type="entry name" value="Acyl_CoA_acyltransferase"/>
</dbReference>
<evidence type="ECO:0000313" key="5">
    <source>
        <dbReference type="Proteomes" id="UP000476064"/>
    </source>
</evidence>
<dbReference type="KEGG" id="plyc:GXP70_28585"/>
<sequence>MQFRAFQSDLEKKQAAGLIASIDQGEKWIFEGADGAGEFGGVISRLYYAGGDNFGTFYACLFSGRLRIQVAFRKDMPDEIRTELQALVTRARRQANTFTSVWYAPHNVKLEEWLFHGLPWASRGHKTHEFTMRRENYSAATAADAAFDGIQIRPFESRHTDELCALLDRAMAHTFDDPAARPFAGQRDRLQAEWTAKTAEGDCCLLFYHGSLAGACLLKNAEIDLMAIAPELQGRGLGKRLLHHAIRHIFAVRHKEPYLYCIDRNEDALRFYLREGMSVTGHSGCVFWEAE</sequence>
<dbReference type="PANTHER" id="PTHR43420">
    <property type="entry name" value="ACETYLTRANSFERASE"/>
    <property type="match status" value="1"/>
</dbReference>
<proteinExistence type="predicted"/>
<evidence type="ECO:0000256" key="2">
    <source>
        <dbReference type="ARBA" id="ARBA00023315"/>
    </source>
</evidence>
<dbReference type="Gene3D" id="3.40.630.30">
    <property type="match status" value="1"/>
</dbReference>
<organism evidence="4 5">
    <name type="scientific">Paenibacillus lycopersici</name>
    <dbReference type="NCBI Taxonomy" id="2704462"/>
    <lineage>
        <taxon>Bacteria</taxon>
        <taxon>Bacillati</taxon>
        <taxon>Bacillota</taxon>
        <taxon>Bacilli</taxon>
        <taxon>Bacillales</taxon>
        <taxon>Paenibacillaceae</taxon>
        <taxon>Paenibacillus</taxon>
    </lineage>
</organism>
<keyword evidence="2" id="KW-0012">Acyltransferase</keyword>
<protein>
    <submittedName>
        <fullName evidence="4">GNAT family N-acetyltransferase</fullName>
    </submittedName>
</protein>
<evidence type="ECO:0000256" key="1">
    <source>
        <dbReference type="ARBA" id="ARBA00022679"/>
    </source>
</evidence>
<dbReference type="AlphaFoldDB" id="A0A6C0G4H6"/>
<dbReference type="SUPFAM" id="SSF55729">
    <property type="entry name" value="Acyl-CoA N-acyltransferases (Nat)"/>
    <property type="match status" value="1"/>
</dbReference>
<name>A0A6C0G4H6_9BACL</name>
<dbReference type="RefSeq" id="WP_162360082.1">
    <property type="nucleotide sequence ID" value="NZ_CP048209.1"/>
</dbReference>
<dbReference type="CDD" id="cd04301">
    <property type="entry name" value="NAT_SF"/>
    <property type="match status" value="1"/>
</dbReference>
<dbReference type="PROSITE" id="PS51186">
    <property type="entry name" value="GNAT"/>
    <property type="match status" value="1"/>
</dbReference>
<dbReference type="InterPro" id="IPR050680">
    <property type="entry name" value="YpeA/RimI_acetyltransf"/>
</dbReference>
<evidence type="ECO:0000313" key="4">
    <source>
        <dbReference type="EMBL" id="QHT63522.1"/>
    </source>
</evidence>
<dbReference type="EMBL" id="CP048209">
    <property type="protein sequence ID" value="QHT63522.1"/>
    <property type="molecule type" value="Genomic_DNA"/>
</dbReference>